<accession>A0A6G1CCC2</accession>
<dbReference type="AlphaFoldDB" id="A0A6G1CCC2"/>
<dbReference type="PRINTS" id="PR00616">
    <property type="entry name" value="CCAATSUBUNTB"/>
</dbReference>
<evidence type="ECO:0000256" key="1">
    <source>
        <dbReference type="ARBA" id="ARBA00004123"/>
    </source>
</evidence>
<evidence type="ECO:0000256" key="7">
    <source>
        <dbReference type="SAM" id="MobiDB-lite"/>
    </source>
</evidence>
<name>A0A6G1CCC2_9ORYZ</name>
<comment type="caution">
    <text evidence="8">The sequence shown here is derived from an EMBL/GenBank/DDBJ whole genome shotgun (WGS) entry which is preliminary data.</text>
</comment>
<dbReference type="GO" id="GO:0005634">
    <property type="term" value="C:nucleus"/>
    <property type="evidence" value="ECO:0007669"/>
    <property type="project" value="UniProtKB-SubCell"/>
</dbReference>
<dbReference type="Gene3D" id="6.10.250.2430">
    <property type="match status" value="1"/>
</dbReference>
<dbReference type="PANTHER" id="PTHR12632">
    <property type="entry name" value="TRANSCRIPTION FACTOR NF-Y ALPHA-RELATED"/>
    <property type="match status" value="1"/>
</dbReference>
<keyword evidence="5 6" id="KW-0539">Nucleus</keyword>
<dbReference type="SMART" id="SM00521">
    <property type="entry name" value="CBF"/>
    <property type="match status" value="1"/>
</dbReference>
<dbReference type="EMBL" id="SPHZ02000009">
    <property type="protein sequence ID" value="KAF0897812.1"/>
    <property type="molecule type" value="Genomic_DNA"/>
</dbReference>
<feature type="region of interest" description="Disordered" evidence="7">
    <location>
        <begin position="1"/>
        <end position="25"/>
    </location>
</feature>
<keyword evidence="3 6" id="KW-0238">DNA-binding</keyword>
<keyword evidence="9" id="KW-1185">Reference proteome</keyword>
<dbReference type="OrthoDB" id="1097733at2759"/>
<evidence type="ECO:0000256" key="2">
    <source>
        <dbReference type="ARBA" id="ARBA00023015"/>
    </source>
</evidence>
<dbReference type="GO" id="GO:0003700">
    <property type="term" value="F:DNA-binding transcription factor activity"/>
    <property type="evidence" value="ECO:0007669"/>
    <property type="project" value="UniProtKB-UniRule"/>
</dbReference>
<dbReference type="Pfam" id="PF02045">
    <property type="entry name" value="CBFB_NFYA"/>
    <property type="match status" value="1"/>
</dbReference>
<evidence type="ECO:0000256" key="3">
    <source>
        <dbReference type="ARBA" id="ARBA00023125"/>
    </source>
</evidence>
<evidence type="ECO:0000313" key="8">
    <source>
        <dbReference type="EMBL" id="KAF0897812.1"/>
    </source>
</evidence>
<dbReference type="InterPro" id="IPR001289">
    <property type="entry name" value="NFYA"/>
</dbReference>
<gene>
    <name evidence="8" type="ORF">E2562_000518</name>
</gene>
<comment type="subcellular location">
    <subcellularLocation>
        <location evidence="1 6">Nucleus</location>
    </subcellularLocation>
</comment>
<comment type="subunit">
    <text evidence="6">Heterotrimer.</text>
</comment>
<sequence>MKPDGETQLRPTAAGHPDPGLTTSSAEYVAPVGSATAQVAYPYIGTYYGGIYGAYSGQPLVNAALMAMPSHSAPLATDAAVEPIYVNARQYHGISRRRQSHAKAESENKANKTRKPYLHESCHLHALKRARGSGGRFLNSKAVEGNQDSKSVDKKDASVPSEENRDNKETNSSTRSENASPTTQPGADMSNVV</sequence>
<comment type="function">
    <text evidence="6">Component of the sequence-specific heterotrimeric transcription factor (NF-Y) which specifically recognizes a 5'-CCAAT-3' box motif found in the promoters of its target genes.</text>
</comment>
<evidence type="ECO:0000256" key="6">
    <source>
        <dbReference type="RuleBase" id="RU367155"/>
    </source>
</evidence>
<reference evidence="8 9" key="1">
    <citation type="submission" date="2019-11" db="EMBL/GenBank/DDBJ databases">
        <title>Whole genome sequence of Oryza granulata.</title>
        <authorList>
            <person name="Li W."/>
        </authorList>
    </citation>
    <scope>NUCLEOTIDE SEQUENCE [LARGE SCALE GENOMIC DNA]</scope>
    <source>
        <strain evidence="9">cv. Menghai</strain>
        <tissue evidence="8">Leaf</tissue>
    </source>
</reference>
<keyword evidence="4 6" id="KW-0804">Transcription</keyword>
<evidence type="ECO:0000256" key="5">
    <source>
        <dbReference type="ARBA" id="ARBA00023242"/>
    </source>
</evidence>
<proteinExistence type="inferred from homology"/>
<feature type="compositionally biased region" description="Polar residues" evidence="7">
    <location>
        <begin position="170"/>
        <end position="185"/>
    </location>
</feature>
<feature type="compositionally biased region" description="Basic and acidic residues" evidence="7">
    <location>
        <begin position="150"/>
        <end position="169"/>
    </location>
</feature>
<organism evidence="8 9">
    <name type="scientific">Oryza meyeriana var. granulata</name>
    <dbReference type="NCBI Taxonomy" id="110450"/>
    <lineage>
        <taxon>Eukaryota</taxon>
        <taxon>Viridiplantae</taxon>
        <taxon>Streptophyta</taxon>
        <taxon>Embryophyta</taxon>
        <taxon>Tracheophyta</taxon>
        <taxon>Spermatophyta</taxon>
        <taxon>Magnoliopsida</taxon>
        <taxon>Liliopsida</taxon>
        <taxon>Poales</taxon>
        <taxon>Poaceae</taxon>
        <taxon>BOP clade</taxon>
        <taxon>Oryzoideae</taxon>
        <taxon>Oryzeae</taxon>
        <taxon>Oryzinae</taxon>
        <taxon>Oryza</taxon>
        <taxon>Oryza meyeriana</taxon>
    </lineage>
</organism>
<feature type="region of interest" description="Disordered" evidence="7">
    <location>
        <begin position="133"/>
        <end position="193"/>
    </location>
</feature>
<evidence type="ECO:0000256" key="4">
    <source>
        <dbReference type="ARBA" id="ARBA00023163"/>
    </source>
</evidence>
<feature type="region of interest" description="Disordered" evidence="7">
    <location>
        <begin position="94"/>
        <end position="119"/>
    </location>
</feature>
<comment type="similarity">
    <text evidence="6">Belongs to the NFYA/HAP2 subunit family.</text>
</comment>
<dbReference type="Proteomes" id="UP000479710">
    <property type="component" value="Unassembled WGS sequence"/>
</dbReference>
<protein>
    <recommendedName>
        <fullName evidence="6">Nuclear transcription factor Y subunit</fullName>
    </recommendedName>
</protein>
<keyword evidence="2 6" id="KW-0805">Transcription regulation</keyword>
<dbReference type="PROSITE" id="PS51152">
    <property type="entry name" value="NFYA_HAP2_2"/>
    <property type="match status" value="1"/>
</dbReference>
<evidence type="ECO:0000313" key="9">
    <source>
        <dbReference type="Proteomes" id="UP000479710"/>
    </source>
</evidence>
<dbReference type="GO" id="GO:0003677">
    <property type="term" value="F:DNA binding"/>
    <property type="evidence" value="ECO:0007669"/>
    <property type="project" value="UniProtKB-KW"/>
</dbReference>